<sequence length="37" mass="4658">MWLSDNEKTLLILLRTVILRIFFTILQDKRFKKRMIY</sequence>
<reference evidence="2 3" key="1">
    <citation type="journal article" date="2008" name="J. Bacteriol.">
        <title>The genome of Heliobacterium modesticaldum, a phototrophic representative of the Firmicutes containing the simplest photosynthetic apparatus.</title>
        <authorList>
            <person name="Sattley W.M."/>
            <person name="Madigan M.T."/>
            <person name="Swingley W.D."/>
            <person name="Cheung P.C."/>
            <person name="Clocksin K.M."/>
            <person name="Conrad A.L."/>
            <person name="Dejesa L.C."/>
            <person name="Honchak B.M."/>
            <person name="Jung D.O."/>
            <person name="Karbach L.E."/>
            <person name="Kurdoglu A."/>
            <person name="Lahiri S."/>
            <person name="Mastrian S.D."/>
            <person name="Page L.E."/>
            <person name="Taylor H.L."/>
            <person name="Wang Z.T."/>
            <person name="Raymond J."/>
            <person name="Chen M."/>
            <person name="Blankenship R.E."/>
            <person name="Touchman J.W."/>
        </authorList>
    </citation>
    <scope>NUCLEOTIDE SEQUENCE [LARGE SCALE GENOMIC DNA]</scope>
    <source>
        <strain evidence="3">ATCC 51547 / Ice1</strain>
    </source>
</reference>
<protein>
    <submittedName>
        <fullName evidence="2">Uncharacterized protein</fullName>
    </submittedName>
</protein>
<keyword evidence="1" id="KW-0472">Membrane</keyword>
<keyword evidence="3" id="KW-1185">Reference proteome</keyword>
<gene>
    <name evidence="2" type="ORF">HM1_2019</name>
</gene>
<accession>B0TG80</accession>
<dbReference type="STRING" id="498761.HM1_2019"/>
<keyword evidence="1" id="KW-1133">Transmembrane helix</keyword>
<dbReference type="KEGG" id="hmo:HM1_2019"/>
<dbReference type="AlphaFoldDB" id="B0TG80"/>
<keyword evidence="1" id="KW-0812">Transmembrane</keyword>
<dbReference type="HOGENOM" id="CLU_3344450_0_0_9"/>
<proteinExistence type="predicted"/>
<feature type="transmembrane region" description="Helical" evidence="1">
    <location>
        <begin position="12"/>
        <end position="28"/>
    </location>
</feature>
<evidence type="ECO:0000256" key="1">
    <source>
        <dbReference type="SAM" id="Phobius"/>
    </source>
</evidence>
<dbReference type="Proteomes" id="UP000008550">
    <property type="component" value="Chromosome"/>
</dbReference>
<evidence type="ECO:0000313" key="2">
    <source>
        <dbReference type="EMBL" id="ABZ84576.1"/>
    </source>
</evidence>
<name>B0TG80_HELMI</name>
<organism evidence="2 3">
    <name type="scientific">Heliobacterium modesticaldum (strain ATCC 51547 / Ice1)</name>
    <dbReference type="NCBI Taxonomy" id="498761"/>
    <lineage>
        <taxon>Bacteria</taxon>
        <taxon>Bacillati</taxon>
        <taxon>Bacillota</taxon>
        <taxon>Clostridia</taxon>
        <taxon>Eubacteriales</taxon>
        <taxon>Heliobacteriaceae</taxon>
        <taxon>Heliomicrobium</taxon>
    </lineage>
</organism>
<dbReference type="EMBL" id="CP000930">
    <property type="protein sequence ID" value="ABZ84576.1"/>
    <property type="molecule type" value="Genomic_DNA"/>
</dbReference>
<evidence type="ECO:0000313" key="3">
    <source>
        <dbReference type="Proteomes" id="UP000008550"/>
    </source>
</evidence>